<keyword evidence="3" id="KW-1185">Reference proteome</keyword>
<dbReference type="Proteomes" id="UP000765509">
    <property type="component" value="Unassembled WGS sequence"/>
</dbReference>
<dbReference type="EMBL" id="AVOT02017641">
    <property type="protein sequence ID" value="MBW0503917.1"/>
    <property type="molecule type" value="Genomic_DNA"/>
</dbReference>
<feature type="region of interest" description="Disordered" evidence="1">
    <location>
        <begin position="1"/>
        <end position="58"/>
    </location>
</feature>
<evidence type="ECO:0000313" key="2">
    <source>
        <dbReference type="EMBL" id="MBW0503917.1"/>
    </source>
</evidence>
<name>A0A9Q3DKX3_9BASI</name>
<protein>
    <submittedName>
        <fullName evidence="2">Uncharacterized protein</fullName>
    </submittedName>
</protein>
<sequence length="227" mass="25426">MEEKQSSATQESAKNSPNSQQQKFQCEKAATRSEQGQRQGNSHKALQPGLQNPKDSEGCLGKCISDGQNNDGISEKGGIQMKISEIISDIMDGIPNFYIAINDVKSHISDTNASICNILKTNNLSLSQINERLMCFESILRKIETSNNENSFGNKINEKYIIKELTDKYCKFNIDEIIEIRMKQAMNIIKADNEKILVDISNSSTEVKTHTIALKKCFDTSQEEVSH</sequence>
<evidence type="ECO:0000313" key="3">
    <source>
        <dbReference type="Proteomes" id="UP000765509"/>
    </source>
</evidence>
<feature type="compositionally biased region" description="Polar residues" evidence="1">
    <location>
        <begin position="32"/>
        <end position="44"/>
    </location>
</feature>
<organism evidence="2 3">
    <name type="scientific">Austropuccinia psidii MF-1</name>
    <dbReference type="NCBI Taxonomy" id="1389203"/>
    <lineage>
        <taxon>Eukaryota</taxon>
        <taxon>Fungi</taxon>
        <taxon>Dikarya</taxon>
        <taxon>Basidiomycota</taxon>
        <taxon>Pucciniomycotina</taxon>
        <taxon>Pucciniomycetes</taxon>
        <taxon>Pucciniales</taxon>
        <taxon>Sphaerophragmiaceae</taxon>
        <taxon>Austropuccinia</taxon>
    </lineage>
</organism>
<feature type="compositionally biased region" description="Polar residues" evidence="1">
    <location>
        <begin position="1"/>
        <end position="24"/>
    </location>
</feature>
<comment type="caution">
    <text evidence="2">The sequence shown here is derived from an EMBL/GenBank/DDBJ whole genome shotgun (WGS) entry which is preliminary data.</text>
</comment>
<proteinExistence type="predicted"/>
<dbReference type="AlphaFoldDB" id="A0A9Q3DKX3"/>
<accession>A0A9Q3DKX3</accession>
<reference evidence="2" key="1">
    <citation type="submission" date="2021-03" db="EMBL/GenBank/DDBJ databases">
        <title>Draft genome sequence of rust myrtle Austropuccinia psidii MF-1, a brazilian biotype.</title>
        <authorList>
            <person name="Quecine M.C."/>
            <person name="Pachon D.M.R."/>
            <person name="Bonatelli M.L."/>
            <person name="Correr F.H."/>
            <person name="Franceschini L.M."/>
            <person name="Leite T.F."/>
            <person name="Margarido G.R.A."/>
            <person name="Almeida C.A."/>
            <person name="Ferrarezi J.A."/>
            <person name="Labate C.A."/>
        </authorList>
    </citation>
    <scope>NUCLEOTIDE SEQUENCE</scope>
    <source>
        <strain evidence="2">MF-1</strain>
    </source>
</reference>
<gene>
    <name evidence="2" type="ORF">O181_043632</name>
</gene>
<evidence type="ECO:0000256" key="1">
    <source>
        <dbReference type="SAM" id="MobiDB-lite"/>
    </source>
</evidence>